<dbReference type="Proteomes" id="UP001278500">
    <property type="component" value="Unassembled WGS sequence"/>
</dbReference>
<reference evidence="4" key="2">
    <citation type="submission" date="2023-06" db="EMBL/GenBank/DDBJ databases">
        <authorList>
            <consortium name="Lawrence Berkeley National Laboratory"/>
            <person name="Haridas S."/>
            <person name="Hensen N."/>
            <person name="Bonometti L."/>
            <person name="Westerberg I."/>
            <person name="Brannstrom I.O."/>
            <person name="Guillou S."/>
            <person name="Cros-Aarteil S."/>
            <person name="Calhoun S."/>
            <person name="Kuo A."/>
            <person name="Mondo S."/>
            <person name="Pangilinan J."/>
            <person name="Riley R."/>
            <person name="Labutti K."/>
            <person name="Andreopoulos B."/>
            <person name="Lipzen A."/>
            <person name="Chen C."/>
            <person name="Yanf M."/>
            <person name="Daum C."/>
            <person name="Ng V."/>
            <person name="Clum A."/>
            <person name="Steindorff A."/>
            <person name="Ohm R."/>
            <person name="Martin F."/>
            <person name="Silar P."/>
            <person name="Natvig D."/>
            <person name="Lalanne C."/>
            <person name="Gautier V."/>
            <person name="Ament-Velasquez S.L."/>
            <person name="Kruys A."/>
            <person name="Hutchinson M.I."/>
            <person name="Powell A.J."/>
            <person name="Barry K."/>
            <person name="Miller A.N."/>
            <person name="Grigoriev I.V."/>
            <person name="Debuchy R."/>
            <person name="Gladieux P."/>
            <person name="Thoren M.H."/>
            <person name="Johannesson H."/>
        </authorList>
    </citation>
    <scope>NUCLEOTIDE SEQUENCE</scope>
    <source>
        <strain evidence="4">CBS 560.94</strain>
    </source>
</reference>
<keyword evidence="4" id="KW-0689">Ribosomal protein</keyword>
<evidence type="ECO:0000256" key="2">
    <source>
        <dbReference type="ARBA" id="ARBA00044129"/>
    </source>
</evidence>
<gene>
    <name evidence="4" type="ORF">B0H65DRAFT_452812</name>
</gene>
<proteinExistence type="inferred from homology"/>
<keyword evidence="4" id="KW-0687">Ribonucleoprotein</keyword>
<evidence type="ECO:0000313" key="5">
    <source>
        <dbReference type="Proteomes" id="UP001278500"/>
    </source>
</evidence>
<evidence type="ECO:0000256" key="1">
    <source>
        <dbReference type="ARBA" id="ARBA00008563"/>
    </source>
</evidence>
<evidence type="ECO:0000313" key="4">
    <source>
        <dbReference type="EMBL" id="KAK3355709.1"/>
    </source>
</evidence>
<feature type="region of interest" description="Disordered" evidence="3">
    <location>
        <begin position="70"/>
        <end position="100"/>
    </location>
</feature>
<dbReference type="PANTHER" id="PTHR21349">
    <property type="entry name" value="50S RIBOSOMAL PROTEIN L21"/>
    <property type="match status" value="1"/>
</dbReference>
<organism evidence="4 5">
    <name type="scientific">Neurospora tetraspora</name>
    <dbReference type="NCBI Taxonomy" id="94610"/>
    <lineage>
        <taxon>Eukaryota</taxon>
        <taxon>Fungi</taxon>
        <taxon>Dikarya</taxon>
        <taxon>Ascomycota</taxon>
        <taxon>Pezizomycotina</taxon>
        <taxon>Sordariomycetes</taxon>
        <taxon>Sordariomycetidae</taxon>
        <taxon>Sordariales</taxon>
        <taxon>Sordariaceae</taxon>
        <taxon>Neurospora</taxon>
    </lineage>
</organism>
<sequence length="231" mass="24943">MSRALLRSVLELRTPVTRLPPSFLLPFRPAAAAAVAAPAARFLHQTAQQVEPTSQSDAAAAAATLLKATPPKATTTTPEAPAAVPTSTPSAGAAVASQQPPISQQVKELLPVLAAQPGHYTTIHIHGKPYLVTEGDTVKLPFKMPGVAPGDVLRLNRASVIGSRDLTLQGAPYVDERLFECRAIVMGTESEPMRVMIKKKRRNRKKKHVFSKHKYTVLRINQLQINDVSNL</sequence>
<dbReference type="EMBL" id="JAUEPP010000001">
    <property type="protein sequence ID" value="KAK3355709.1"/>
    <property type="molecule type" value="Genomic_DNA"/>
</dbReference>
<evidence type="ECO:0000256" key="3">
    <source>
        <dbReference type="SAM" id="MobiDB-lite"/>
    </source>
</evidence>
<dbReference type="InterPro" id="IPR036164">
    <property type="entry name" value="bL21-like_sf"/>
</dbReference>
<comment type="similarity">
    <text evidence="1">Belongs to the bacterial ribosomal protein bL21 family.</text>
</comment>
<dbReference type="Pfam" id="PF00829">
    <property type="entry name" value="Ribosomal_L21p"/>
    <property type="match status" value="1"/>
</dbReference>
<protein>
    <recommendedName>
        <fullName evidence="2">Large ribosomal subunit protein bL21m</fullName>
    </recommendedName>
</protein>
<dbReference type="GO" id="GO:0005762">
    <property type="term" value="C:mitochondrial large ribosomal subunit"/>
    <property type="evidence" value="ECO:0007669"/>
    <property type="project" value="TreeGrafter"/>
</dbReference>
<dbReference type="AlphaFoldDB" id="A0AAE0JQ39"/>
<reference evidence="4" key="1">
    <citation type="journal article" date="2023" name="Mol. Phylogenet. Evol.">
        <title>Genome-scale phylogeny and comparative genomics of the fungal order Sordariales.</title>
        <authorList>
            <person name="Hensen N."/>
            <person name="Bonometti L."/>
            <person name="Westerberg I."/>
            <person name="Brannstrom I.O."/>
            <person name="Guillou S."/>
            <person name="Cros-Aarteil S."/>
            <person name="Calhoun S."/>
            <person name="Haridas S."/>
            <person name="Kuo A."/>
            <person name="Mondo S."/>
            <person name="Pangilinan J."/>
            <person name="Riley R."/>
            <person name="LaButti K."/>
            <person name="Andreopoulos B."/>
            <person name="Lipzen A."/>
            <person name="Chen C."/>
            <person name="Yan M."/>
            <person name="Daum C."/>
            <person name="Ng V."/>
            <person name="Clum A."/>
            <person name="Steindorff A."/>
            <person name="Ohm R.A."/>
            <person name="Martin F."/>
            <person name="Silar P."/>
            <person name="Natvig D.O."/>
            <person name="Lalanne C."/>
            <person name="Gautier V."/>
            <person name="Ament-Velasquez S.L."/>
            <person name="Kruys A."/>
            <person name="Hutchinson M.I."/>
            <person name="Powell A.J."/>
            <person name="Barry K."/>
            <person name="Miller A.N."/>
            <person name="Grigoriev I.V."/>
            <person name="Debuchy R."/>
            <person name="Gladieux P."/>
            <person name="Hiltunen Thoren M."/>
            <person name="Johannesson H."/>
        </authorList>
    </citation>
    <scope>NUCLEOTIDE SEQUENCE</scope>
    <source>
        <strain evidence="4">CBS 560.94</strain>
    </source>
</reference>
<dbReference type="GO" id="GO:0003735">
    <property type="term" value="F:structural constituent of ribosome"/>
    <property type="evidence" value="ECO:0007669"/>
    <property type="project" value="TreeGrafter"/>
</dbReference>
<dbReference type="GeneID" id="87863274"/>
<comment type="caution">
    <text evidence="4">The sequence shown here is derived from an EMBL/GenBank/DDBJ whole genome shotgun (WGS) entry which is preliminary data.</text>
</comment>
<dbReference type="InterPro" id="IPR028909">
    <property type="entry name" value="bL21-like"/>
</dbReference>
<dbReference type="RefSeq" id="XP_062687087.1">
    <property type="nucleotide sequence ID" value="XM_062826120.1"/>
</dbReference>
<keyword evidence="5" id="KW-1185">Reference proteome</keyword>
<dbReference type="PANTHER" id="PTHR21349:SF0">
    <property type="entry name" value="LARGE RIBOSOMAL SUBUNIT PROTEIN BL21M"/>
    <property type="match status" value="1"/>
</dbReference>
<dbReference type="SUPFAM" id="SSF141091">
    <property type="entry name" value="L21p-like"/>
    <property type="match status" value="1"/>
</dbReference>
<name>A0AAE0JQ39_9PEZI</name>
<feature type="compositionally biased region" description="Low complexity" evidence="3">
    <location>
        <begin position="70"/>
        <end position="94"/>
    </location>
</feature>
<accession>A0AAE0JQ39</accession>